<protein>
    <submittedName>
        <fullName evidence="1">Uncharacterized protein</fullName>
    </submittedName>
</protein>
<dbReference type="AlphaFoldDB" id="A0A068SAN9"/>
<sequence>MHLSSLASNNGYFLIQRRIGSLFLMMLSSAKVRSRQLHRRWDSRVIMDLHDYIQRRLRNSYKVLSGSTERIFDHVYDLGDSNGLPPRDMRSNAS</sequence>
<comment type="caution">
    <text evidence="1">The sequence shown here is derived from an EMBL/GenBank/DDBJ whole genome shotgun (WGS) entry which is preliminary data.</text>
</comment>
<evidence type="ECO:0000313" key="2">
    <source>
        <dbReference type="Proteomes" id="UP000027586"/>
    </source>
</evidence>
<dbReference type="Proteomes" id="UP000027586">
    <property type="component" value="Unassembled WGS sequence"/>
</dbReference>
<reference evidence="1" key="1">
    <citation type="submission" date="2013-08" db="EMBL/GenBank/DDBJ databases">
        <title>Gene expansion shapes genome architecture in the human pathogen Lichtheimia corymbifera: an evolutionary genomics analysis in the ancient terrestrial Mucorales (Mucoromycotina).</title>
        <authorList>
            <person name="Schwartze V.U."/>
            <person name="Winter S."/>
            <person name="Shelest E."/>
            <person name="Marcet-Houben M."/>
            <person name="Horn F."/>
            <person name="Wehner S."/>
            <person name="Hoffmann K."/>
            <person name="Riege K."/>
            <person name="Sammeth M."/>
            <person name="Nowrousian M."/>
            <person name="Valiante V."/>
            <person name="Linde J."/>
            <person name="Jacobsen I.D."/>
            <person name="Marz M."/>
            <person name="Brakhage A.A."/>
            <person name="Gabaldon T."/>
            <person name="Bocker S."/>
            <person name="Voigt K."/>
        </authorList>
    </citation>
    <scope>NUCLEOTIDE SEQUENCE [LARGE SCALE GENOMIC DNA]</scope>
    <source>
        <strain evidence="1">FSU 9682</strain>
    </source>
</reference>
<organism evidence="1 2">
    <name type="scientific">Lichtheimia corymbifera JMRC:FSU:9682</name>
    <dbReference type="NCBI Taxonomy" id="1263082"/>
    <lineage>
        <taxon>Eukaryota</taxon>
        <taxon>Fungi</taxon>
        <taxon>Fungi incertae sedis</taxon>
        <taxon>Mucoromycota</taxon>
        <taxon>Mucoromycotina</taxon>
        <taxon>Mucoromycetes</taxon>
        <taxon>Mucorales</taxon>
        <taxon>Lichtheimiaceae</taxon>
        <taxon>Lichtheimia</taxon>
    </lineage>
</organism>
<evidence type="ECO:0000313" key="1">
    <source>
        <dbReference type="EMBL" id="CDH59369.1"/>
    </source>
</evidence>
<keyword evidence="2" id="KW-1185">Reference proteome</keyword>
<proteinExistence type="predicted"/>
<accession>A0A068SAN9</accession>
<gene>
    <name evidence="1" type="ORF">LCOR_10188.1</name>
</gene>
<dbReference type="EMBL" id="CBTN010000069">
    <property type="protein sequence ID" value="CDH59369.1"/>
    <property type="molecule type" value="Genomic_DNA"/>
</dbReference>
<name>A0A068SAN9_9FUNG</name>
<dbReference type="VEuPathDB" id="FungiDB:LCOR_10188.1"/>